<keyword evidence="5 10" id="KW-0133">Cell shape</keyword>
<comment type="caution">
    <text evidence="10">Lacks conserved residue(s) required for the propagation of feature annotation.</text>
</comment>
<comment type="function">
    <text evidence="10">Cell wall formation. Catalyzes the transfer of a GlcNAc subunit on undecaprenyl-pyrophosphoryl-MurNAc-pentapeptide (lipid intermediate I) to form undecaprenyl-pyrophosphoryl-MurNAc-(pentapeptide)GlcNAc (lipid intermediate II).</text>
</comment>
<keyword evidence="7 10" id="KW-0472">Membrane</keyword>
<name>A0ABS2DLR5_9BACI</name>
<comment type="catalytic activity">
    <reaction evidence="10">
        <text>di-trans,octa-cis-undecaprenyl diphospho-N-acetyl-alpha-D-muramoyl-L-alanyl-D-glutamyl-meso-2,6-diaminopimeloyl-D-alanyl-D-alanine + UDP-N-acetyl-alpha-D-glucosamine = di-trans,octa-cis-undecaprenyl diphospho-[N-acetyl-alpha-D-glucosaminyl-(1-&gt;4)]-N-acetyl-alpha-D-muramoyl-L-alanyl-D-glutamyl-meso-2,6-diaminopimeloyl-D-alanyl-D-alanine + UDP + H(+)</text>
        <dbReference type="Rhea" id="RHEA:31227"/>
        <dbReference type="ChEBI" id="CHEBI:15378"/>
        <dbReference type="ChEBI" id="CHEBI:57705"/>
        <dbReference type="ChEBI" id="CHEBI:58223"/>
        <dbReference type="ChEBI" id="CHEBI:61387"/>
        <dbReference type="ChEBI" id="CHEBI:61388"/>
        <dbReference type="EC" id="2.4.1.227"/>
    </reaction>
</comment>
<protein>
    <recommendedName>
        <fullName evidence="10">UDP-N-acetylglucosamine--N-acetylmuramyl-(pentapeptide) pyrophosphoryl-undecaprenol N-acetylglucosamine transferase</fullName>
        <ecNumber evidence="10">2.4.1.227</ecNumber>
    </recommendedName>
    <alternativeName>
        <fullName evidence="10">Undecaprenyl-PP-MurNAc-pentapeptide-UDPGlcNAc GlcNAc transferase</fullName>
    </alternativeName>
</protein>
<evidence type="ECO:0000259" key="11">
    <source>
        <dbReference type="Pfam" id="PF03033"/>
    </source>
</evidence>
<reference evidence="13 14" key="1">
    <citation type="submission" date="2021-02" db="EMBL/GenBank/DDBJ databases">
        <title>Bacillus sp. RD4P76, an endophyte from a halophyte.</title>
        <authorList>
            <person name="Sun J.-Q."/>
        </authorList>
    </citation>
    <scope>NUCLEOTIDE SEQUENCE [LARGE SCALE GENOMIC DNA]</scope>
    <source>
        <strain evidence="13 14">RD4P76</strain>
    </source>
</reference>
<dbReference type="SUPFAM" id="SSF53756">
    <property type="entry name" value="UDP-Glycosyltransferase/glycogen phosphorylase"/>
    <property type="match status" value="1"/>
</dbReference>
<keyword evidence="8 10" id="KW-0131">Cell cycle</keyword>
<feature type="binding site" evidence="10">
    <location>
        <position position="167"/>
    </location>
    <ligand>
        <name>UDP-N-acetyl-alpha-D-glucosamine</name>
        <dbReference type="ChEBI" id="CHEBI:57705"/>
    </ligand>
</feature>
<accession>A0ABS2DLR5</accession>
<dbReference type="NCBIfam" id="TIGR01133">
    <property type="entry name" value="murG"/>
    <property type="match status" value="1"/>
</dbReference>
<keyword evidence="3 10" id="KW-0328">Glycosyltransferase</keyword>
<dbReference type="EMBL" id="JAFELM010000043">
    <property type="protein sequence ID" value="MBM6619432.1"/>
    <property type="molecule type" value="Genomic_DNA"/>
</dbReference>
<dbReference type="InterPro" id="IPR006009">
    <property type="entry name" value="GlcNAc_MurG"/>
</dbReference>
<evidence type="ECO:0000256" key="9">
    <source>
        <dbReference type="ARBA" id="ARBA00023316"/>
    </source>
</evidence>
<proteinExistence type="inferred from homology"/>
<dbReference type="InterPro" id="IPR007235">
    <property type="entry name" value="Glyco_trans_28_C"/>
</dbReference>
<dbReference type="Pfam" id="PF03033">
    <property type="entry name" value="Glyco_transf_28"/>
    <property type="match status" value="1"/>
</dbReference>
<dbReference type="HAMAP" id="MF_00033">
    <property type="entry name" value="MurG"/>
    <property type="match status" value="1"/>
</dbReference>
<evidence type="ECO:0000256" key="10">
    <source>
        <dbReference type="HAMAP-Rule" id="MF_00033"/>
    </source>
</evidence>
<keyword evidence="6 10" id="KW-0573">Peptidoglycan synthesis</keyword>
<evidence type="ECO:0000256" key="2">
    <source>
        <dbReference type="ARBA" id="ARBA00022618"/>
    </source>
</evidence>
<dbReference type="Pfam" id="PF04101">
    <property type="entry name" value="Glyco_tran_28_C"/>
    <property type="match status" value="1"/>
</dbReference>
<evidence type="ECO:0000256" key="3">
    <source>
        <dbReference type="ARBA" id="ARBA00022676"/>
    </source>
</evidence>
<evidence type="ECO:0000256" key="8">
    <source>
        <dbReference type="ARBA" id="ARBA00023306"/>
    </source>
</evidence>
<dbReference type="Proteomes" id="UP001518925">
    <property type="component" value="Unassembled WGS sequence"/>
</dbReference>
<dbReference type="CDD" id="cd03785">
    <property type="entry name" value="GT28_MurG"/>
    <property type="match status" value="1"/>
</dbReference>
<feature type="binding site" evidence="10">
    <location>
        <position position="197"/>
    </location>
    <ligand>
        <name>UDP-N-acetyl-alpha-D-glucosamine</name>
        <dbReference type="ChEBI" id="CHEBI:57705"/>
    </ligand>
</feature>
<feature type="domain" description="Glycosyltransferase family 28 N-terminal" evidence="11">
    <location>
        <begin position="5"/>
        <end position="141"/>
    </location>
</feature>
<feature type="binding site" evidence="10">
    <location>
        <position position="291"/>
    </location>
    <ligand>
        <name>UDP-N-acetyl-alpha-D-glucosamine</name>
        <dbReference type="ChEBI" id="CHEBI:57705"/>
    </ligand>
</feature>
<evidence type="ECO:0000256" key="6">
    <source>
        <dbReference type="ARBA" id="ARBA00022984"/>
    </source>
</evidence>
<comment type="caution">
    <text evidence="13">The sequence shown here is derived from an EMBL/GenBank/DDBJ whole genome shotgun (WGS) entry which is preliminary data.</text>
</comment>
<dbReference type="NCBIfam" id="NF009102">
    <property type="entry name" value="PRK12446.1"/>
    <property type="match status" value="1"/>
</dbReference>
<dbReference type="Gene3D" id="3.40.50.2000">
    <property type="entry name" value="Glycogen Phosphorylase B"/>
    <property type="match status" value="2"/>
</dbReference>
<evidence type="ECO:0000259" key="12">
    <source>
        <dbReference type="Pfam" id="PF04101"/>
    </source>
</evidence>
<organism evidence="13 14">
    <name type="scientific">Bacillus suaedaesalsae</name>
    <dbReference type="NCBI Taxonomy" id="2810349"/>
    <lineage>
        <taxon>Bacteria</taxon>
        <taxon>Bacillati</taxon>
        <taxon>Bacillota</taxon>
        <taxon>Bacilli</taxon>
        <taxon>Bacillales</taxon>
        <taxon>Bacillaceae</taxon>
        <taxon>Bacillus</taxon>
    </lineage>
</organism>
<evidence type="ECO:0000256" key="7">
    <source>
        <dbReference type="ARBA" id="ARBA00023136"/>
    </source>
</evidence>
<comment type="pathway">
    <text evidence="10">Cell wall biogenesis; peptidoglycan biosynthesis.</text>
</comment>
<dbReference type="PANTHER" id="PTHR21015">
    <property type="entry name" value="UDP-N-ACETYLGLUCOSAMINE--N-ACETYLMURAMYL-(PENTAPEPTIDE) PYROPHOSPHORYL-UNDECAPRENOL N-ACETYLGLUCOSAMINE TRANSFERASE 1"/>
    <property type="match status" value="1"/>
</dbReference>
<evidence type="ECO:0000313" key="14">
    <source>
        <dbReference type="Proteomes" id="UP001518925"/>
    </source>
</evidence>
<keyword evidence="1 10" id="KW-1003">Cell membrane</keyword>
<keyword evidence="14" id="KW-1185">Reference proteome</keyword>
<dbReference type="PANTHER" id="PTHR21015:SF27">
    <property type="entry name" value="UDP-N-ACETYLGLUCOSAMINE--N-ACETYLMURAMYL-(PENTAPEPTIDE) PYROPHOSPHORYL-UNDECAPRENOL N-ACETYLGLUCOSAMINE TRANSFERASE"/>
    <property type="match status" value="1"/>
</dbReference>
<dbReference type="InterPro" id="IPR004276">
    <property type="entry name" value="GlycoTrans_28_N"/>
</dbReference>
<evidence type="ECO:0000256" key="1">
    <source>
        <dbReference type="ARBA" id="ARBA00022475"/>
    </source>
</evidence>
<sequence length="356" mass="40264">MRKKIVFTGGGSAGHVILNLALIPLFQKEGWDVSYIGSKNGIERDLISKVDDVTYYPIETGKLRRYFDWKNLKDPFNVLKGTYQAYRLLRKIKPNVIFSKGGFVSVPVIVAGKLNKVPSIIHESDVTPGLANKIAIPLATKLCVTFKDTEKYIKEKDKVVHTGAIVREEILKGDPAKGLRDLHFTSQKPVLLIMGGSLGSKRINEMIRANLDELLKMFQIVHICGKGNSRHSLHQPGYKQFEYLTDELPDVLAMTDVVVTRAGSNSIFEFLALKKPMLLIPLTKEQSRGDQIINAESFRKAGYAEVLQEEELTQEKFLTIVQKIYQERDRYIAQMDHYEGDFSIQPVLNLIKEVAK</sequence>
<dbReference type="RefSeq" id="WP_204204884.1">
    <property type="nucleotide sequence ID" value="NZ_JAFELM010000043.1"/>
</dbReference>
<evidence type="ECO:0000256" key="4">
    <source>
        <dbReference type="ARBA" id="ARBA00022679"/>
    </source>
</evidence>
<comment type="similarity">
    <text evidence="10">Belongs to the glycosyltransferase 28 family. MurG subfamily.</text>
</comment>
<evidence type="ECO:0000256" key="5">
    <source>
        <dbReference type="ARBA" id="ARBA00022960"/>
    </source>
</evidence>
<keyword evidence="2 10" id="KW-0132">Cell division</keyword>
<feature type="binding site" evidence="10">
    <location>
        <begin position="12"/>
        <end position="14"/>
    </location>
    <ligand>
        <name>UDP-N-acetyl-alpha-D-glucosamine</name>
        <dbReference type="ChEBI" id="CHEBI:57705"/>
    </ligand>
</feature>
<gene>
    <name evidence="10" type="primary">murG</name>
    <name evidence="13" type="ORF">JR050_17355</name>
</gene>
<keyword evidence="9 10" id="KW-0961">Cell wall biogenesis/degradation</keyword>
<dbReference type="EC" id="2.4.1.227" evidence="10"/>
<evidence type="ECO:0000313" key="13">
    <source>
        <dbReference type="EMBL" id="MBM6619432.1"/>
    </source>
</evidence>
<feature type="domain" description="Glycosyl transferase family 28 C-terminal" evidence="12">
    <location>
        <begin position="190"/>
        <end position="337"/>
    </location>
</feature>
<comment type="subcellular location">
    <subcellularLocation>
        <location evidence="10">Cell membrane</location>
        <topology evidence="10">Peripheral membrane protein</topology>
        <orientation evidence="10">Cytoplasmic side</orientation>
    </subcellularLocation>
</comment>
<keyword evidence="4 10" id="KW-0808">Transferase</keyword>